<evidence type="ECO:0000259" key="4">
    <source>
        <dbReference type="PROSITE" id="PS50995"/>
    </source>
</evidence>
<dbReference type="GO" id="GO:0006950">
    <property type="term" value="P:response to stress"/>
    <property type="evidence" value="ECO:0007669"/>
    <property type="project" value="TreeGrafter"/>
</dbReference>
<dbReference type="InterPro" id="IPR036388">
    <property type="entry name" value="WH-like_DNA-bd_sf"/>
</dbReference>
<reference evidence="5" key="1">
    <citation type="submission" date="2022-10" db="EMBL/GenBank/DDBJ databases">
        <title>The complete genomes of actinobacterial strains from the NBC collection.</title>
        <authorList>
            <person name="Joergensen T.S."/>
            <person name="Alvarez Arevalo M."/>
            <person name="Sterndorff E.B."/>
            <person name="Faurdal D."/>
            <person name="Vuksanovic O."/>
            <person name="Mourched A.-S."/>
            <person name="Charusanti P."/>
            <person name="Shaw S."/>
            <person name="Blin K."/>
            <person name="Weber T."/>
        </authorList>
    </citation>
    <scope>NUCLEOTIDE SEQUENCE</scope>
    <source>
        <strain evidence="5">NBC_01401</strain>
    </source>
</reference>
<dbReference type="PROSITE" id="PS01117">
    <property type="entry name" value="HTH_MARR_1"/>
    <property type="match status" value="1"/>
</dbReference>
<dbReference type="InterPro" id="IPR036390">
    <property type="entry name" value="WH_DNA-bd_sf"/>
</dbReference>
<evidence type="ECO:0000256" key="3">
    <source>
        <dbReference type="ARBA" id="ARBA00023163"/>
    </source>
</evidence>
<gene>
    <name evidence="5" type="ORF">OG626_23210</name>
</gene>
<dbReference type="InterPro" id="IPR039422">
    <property type="entry name" value="MarR/SlyA-like"/>
</dbReference>
<dbReference type="PANTHER" id="PTHR33164">
    <property type="entry name" value="TRANSCRIPTIONAL REGULATOR, MARR FAMILY"/>
    <property type="match status" value="1"/>
</dbReference>
<evidence type="ECO:0000256" key="2">
    <source>
        <dbReference type="ARBA" id="ARBA00023125"/>
    </source>
</evidence>
<dbReference type="Gene3D" id="1.10.10.10">
    <property type="entry name" value="Winged helix-like DNA-binding domain superfamily/Winged helix DNA-binding domain"/>
    <property type="match status" value="1"/>
</dbReference>
<feature type="domain" description="HTH marR-type" evidence="4">
    <location>
        <begin position="1"/>
        <end position="139"/>
    </location>
</feature>
<dbReference type="PROSITE" id="PS50995">
    <property type="entry name" value="HTH_MARR_2"/>
    <property type="match status" value="1"/>
</dbReference>
<dbReference type="InterPro" id="IPR000835">
    <property type="entry name" value="HTH_MarR-typ"/>
</dbReference>
<dbReference type="SMART" id="SM00347">
    <property type="entry name" value="HTH_MARR"/>
    <property type="match status" value="1"/>
</dbReference>
<protein>
    <submittedName>
        <fullName evidence="5">Winged helix DNA-binding protein</fullName>
    </submittedName>
</protein>
<evidence type="ECO:0000313" key="5">
    <source>
        <dbReference type="EMBL" id="WTY97591.1"/>
    </source>
</evidence>
<keyword evidence="2 5" id="KW-0238">DNA-binding</keyword>
<dbReference type="GO" id="GO:0003677">
    <property type="term" value="F:DNA binding"/>
    <property type="evidence" value="ECO:0007669"/>
    <property type="project" value="UniProtKB-KW"/>
</dbReference>
<dbReference type="InterPro" id="IPR023187">
    <property type="entry name" value="Tscrpt_reg_MarR-type_CS"/>
</dbReference>
<proteinExistence type="predicted"/>
<accession>A0AAU3GWG4</accession>
<sequence length="158" mass="17250">MSRSGADLALLLLAGFRTLADRAAAELAERGYEDVRPVHDFALHSILSGADSASELARRMSVTRQAAAKTIATLEERGYVERRSDPADGRRTRLHVTERGLALLQEGEAVFDELREQWEKQVGAASVSALEETLRPLVGDSAIRIDSPGWIARDPDAL</sequence>
<dbReference type="SUPFAM" id="SSF46785">
    <property type="entry name" value="Winged helix' DNA-binding domain"/>
    <property type="match status" value="1"/>
</dbReference>
<keyword evidence="3" id="KW-0804">Transcription</keyword>
<keyword evidence="1" id="KW-0805">Transcription regulation</keyword>
<organism evidence="5">
    <name type="scientific">Streptomyces sp. NBC_01401</name>
    <dbReference type="NCBI Taxonomy" id="2903854"/>
    <lineage>
        <taxon>Bacteria</taxon>
        <taxon>Bacillati</taxon>
        <taxon>Actinomycetota</taxon>
        <taxon>Actinomycetes</taxon>
        <taxon>Kitasatosporales</taxon>
        <taxon>Streptomycetaceae</taxon>
        <taxon>Streptomyces</taxon>
    </lineage>
</organism>
<dbReference type="AlphaFoldDB" id="A0AAU3GWG4"/>
<dbReference type="EMBL" id="CP109535">
    <property type="protein sequence ID" value="WTY97591.1"/>
    <property type="molecule type" value="Genomic_DNA"/>
</dbReference>
<evidence type="ECO:0000256" key="1">
    <source>
        <dbReference type="ARBA" id="ARBA00023015"/>
    </source>
</evidence>
<dbReference type="Pfam" id="PF12802">
    <property type="entry name" value="MarR_2"/>
    <property type="match status" value="1"/>
</dbReference>
<dbReference type="GO" id="GO:0003700">
    <property type="term" value="F:DNA-binding transcription factor activity"/>
    <property type="evidence" value="ECO:0007669"/>
    <property type="project" value="InterPro"/>
</dbReference>
<name>A0AAU3GWG4_9ACTN</name>
<dbReference type="PANTHER" id="PTHR33164:SF99">
    <property type="entry name" value="MARR FAMILY REGULATORY PROTEIN"/>
    <property type="match status" value="1"/>
</dbReference>
<dbReference type="PRINTS" id="PR00598">
    <property type="entry name" value="HTHMARR"/>
</dbReference>